<keyword evidence="2" id="KW-1185">Reference proteome</keyword>
<gene>
    <name evidence="1" type="ORF">FGBNBECL_00014</name>
</gene>
<name>A0A9E7J2Q9_9CAUD</name>
<dbReference type="Proteomes" id="UP001057444">
    <property type="component" value="Segment"/>
</dbReference>
<sequence length="75" mass="8537">MKSIIIKQIKDGYKGILERRNNGWTTEELNDYTAGVSNTLADLIDNLQGSSFITDKEAEEIEEVFSTTIDTLEFY</sequence>
<dbReference type="EMBL" id="ON113169">
    <property type="protein sequence ID" value="UQT00372.1"/>
    <property type="molecule type" value="Genomic_DNA"/>
</dbReference>
<accession>A0A9E7J2Q9</accession>
<evidence type="ECO:0000313" key="2">
    <source>
        <dbReference type="Proteomes" id="UP001057444"/>
    </source>
</evidence>
<protein>
    <submittedName>
        <fullName evidence="1">Uncharacterized protein</fullName>
    </submittedName>
</protein>
<reference evidence="1" key="1">
    <citation type="submission" date="2022-03" db="EMBL/GenBank/DDBJ databases">
        <title>Phage cocktails constrain the growth of Enterococcus.</title>
        <authorList>
            <person name="Wandro S."/>
        </authorList>
    </citation>
    <scope>NUCLEOTIDE SEQUENCE</scope>
</reference>
<organism evidence="1 2">
    <name type="scientific">Enterococcus phage vB_OCPT_Bob</name>
    <dbReference type="NCBI Taxonomy" id="2922318"/>
    <lineage>
        <taxon>Viruses</taxon>
        <taxon>Duplodnaviria</taxon>
        <taxon>Heunggongvirae</taxon>
        <taxon>Uroviricota</taxon>
        <taxon>Caudoviricetes</taxon>
        <taxon>Herelleviridae</taxon>
        <taxon>Brockvirinae</taxon>
        <taxon>Kochikohdavirus</taxon>
        <taxon>Kochikohdavirus bob</taxon>
    </lineage>
</organism>
<evidence type="ECO:0000313" key="1">
    <source>
        <dbReference type="EMBL" id="UQT00372.1"/>
    </source>
</evidence>
<proteinExistence type="predicted"/>